<evidence type="ECO:0000256" key="3">
    <source>
        <dbReference type="ARBA" id="ARBA00022801"/>
    </source>
</evidence>
<feature type="binding site" evidence="6">
    <location>
        <position position="150"/>
    </location>
    <ligand>
        <name>Fe cation</name>
        <dbReference type="ChEBI" id="CHEBI:24875"/>
    </ligand>
</feature>
<comment type="catalytic activity">
    <reaction evidence="6">
        <text>N-terminal N-formyl-L-methionyl-[peptide] + H2O = N-terminal L-methionyl-[peptide] + formate</text>
        <dbReference type="Rhea" id="RHEA:24420"/>
        <dbReference type="Rhea" id="RHEA-COMP:10639"/>
        <dbReference type="Rhea" id="RHEA-COMP:10640"/>
        <dbReference type="ChEBI" id="CHEBI:15377"/>
        <dbReference type="ChEBI" id="CHEBI:15740"/>
        <dbReference type="ChEBI" id="CHEBI:49298"/>
        <dbReference type="ChEBI" id="CHEBI:64731"/>
        <dbReference type="EC" id="3.5.1.88"/>
    </reaction>
</comment>
<dbReference type="InterPro" id="IPR036821">
    <property type="entry name" value="Peptide_deformylase_sf"/>
</dbReference>
<feature type="binding site" evidence="6">
    <location>
        <position position="146"/>
    </location>
    <ligand>
        <name>Fe cation</name>
        <dbReference type="ChEBI" id="CHEBI:24875"/>
    </ligand>
</feature>
<evidence type="ECO:0000256" key="7">
    <source>
        <dbReference type="SAM" id="MobiDB-lite"/>
    </source>
</evidence>
<dbReference type="NCBIfam" id="TIGR00079">
    <property type="entry name" value="pept_deformyl"/>
    <property type="match status" value="1"/>
</dbReference>
<comment type="caution">
    <text evidence="8">The sequence shown here is derived from an EMBL/GenBank/DDBJ whole genome shotgun (WGS) entry which is preliminary data.</text>
</comment>
<comment type="cofactor">
    <cofactor evidence="6">
        <name>Fe(2+)</name>
        <dbReference type="ChEBI" id="CHEBI:29033"/>
    </cofactor>
    <text evidence="6">Binds 1 Fe(2+) ion.</text>
</comment>
<dbReference type="HAMAP" id="MF_00163">
    <property type="entry name" value="Pep_deformylase"/>
    <property type="match status" value="1"/>
</dbReference>
<evidence type="ECO:0000256" key="5">
    <source>
        <dbReference type="ARBA" id="ARBA00023004"/>
    </source>
</evidence>
<dbReference type="Pfam" id="PF01327">
    <property type="entry name" value="Pep_deformylase"/>
    <property type="match status" value="1"/>
</dbReference>
<keyword evidence="4 6" id="KW-0648">Protein biosynthesis</keyword>
<organism evidence="8 9">
    <name type="scientific">Streptomyces zingiberis</name>
    <dbReference type="NCBI Taxonomy" id="2053010"/>
    <lineage>
        <taxon>Bacteria</taxon>
        <taxon>Bacillati</taxon>
        <taxon>Actinomycetota</taxon>
        <taxon>Actinomycetes</taxon>
        <taxon>Kitasatosporales</taxon>
        <taxon>Streptomycetaceae</taxon>
        <taxon>Streptomyces</taxon>
    </lineage>
</organism>
<dbReference type="PANTHER" id="PTHR10458:SF2">
    <property type="entry name" value="PEPTIDE DEFORMYLASE, MITOCHONDRIAL"/>
    <property type="match status" value="1"/>
</dbReference>
<dbReference type="CDD" id="cd00487">
    <property type="entry name" value="Pep_deformylase"/>
    <property type="match status" value="1"/>
</dbReference>
<evidence type="ECO:0000256" key="2">
    <source>
        <dbReference type="ARBA" id="ARBA00022723"/>
    </source>
</evidence>
<feature type="active site" evidence="6">
    <location>
        <position position="147"/>
    </location>
</feature>
<reference evidence="8 9" key="1">
    <citation type="submission" date="2020-03" db="EMBL/GenBank/DDBJ databases">
        <title>WGS of actinomycetes isolated from Thailand.</title>
        <authorList>
            <person name="Thawai C."/>
        </authorList>
    </citation>
    <scope>NUCLEOTIDE SEQUENCE [LARGE SCALE GENOMIC DNA]</scope>
    <source>
        <strain evidence="8 9">PLAI 1-29</strain>
    </source>
</reference>
<evidence type="ECO:0000313" key="8">
    <source>
        <dbReference type="EMBL" id="NJQ01642.1"/>
    </source>
</evidence>
<proteinExistence type="inferred from homology"/>
<protein>
    <recommendedName>
        <fullName evidence="6">Peptide deformylase</fullName>
        <shortName evidence="6">PDF</shortName>
        <ecNumber evidence="6">3.5.1.88</ecNumber>
    </recommendedName>
    <alternativeName>
        <fullName evidence="6">Polypeptide deformylase</fullName>
    </alternativeName>
</protein>
<comment type="function">
    <text evidence="6">Removes the formyl group from the N-terminal Met of newly synthesized proteins. Requires at least a dipeptide for an efficient rate of reaction. N-terminal L-methionine is a prerequisite for activity but the enzyme has broad specificity at other positions.</text>
</comment>
<feature type="binding site" evidence="6">
    <location>
        <position position="104"/>
    </location>
    <ligand>
        <name>Fe cation</name>
        <dbReference type="ChEBI" id="CHEBI:24875"/>
    </ligand>
</feature>
<evidence type="ECO:0000256" key="6">
    <source>
        <dbReference type="HAMAP-Rule" id="MF_00163"/>
    </source>
</evidence>
<dbReference type="EC" id="3.5.1.88" evidence="6"/>
<comment type="similarity">
    <text evidence="1 6">Belongs to the polypeptide deformylase family.</text>
</comment>
<sequence length="200" mass="21242">MRHAAIPGSSGSVRPLRLLGDPVLRAPCAPVTEFGPDLARLVEDLFASMYAARGVGLAANQIGVPLRVFVYDCPDDEDRRHLGHVVNPRLVEAGGVTVTGPEGCLSVPGVEAGTRRWDHAVVAGTDVTGAPVRVAGDGFFARCLQHETDHLEGGLYLDRLSGLRHRRALRAVRRSAWFRESRSPDGDPAGRAPEPSGAGG</sequence>
<keyword evidence="3 6" id="KW-0378">Hydrolase</keyword>
<keyword evidence="5 6" id="KW-0408">Iron</keyword>
<dbReference type="NCBIfam" id="NF001159">
    <property type="entry name" value="PRK00150.1-3"/>
    <property type="match status" value="1"/>
</dbReference>
<dbReference type="Gene3D" id="3.90.45.10">
    <property type="entry name" value="Peptide deformylase"/>
    <property type="match status" value="1"/>
</dbReference>
<accession>A0ABX1C0Z8</accession>
<keyword evidence="9" id="KW-1185">Reference proteome</keyword>
<dbReference type="EMBL" id="JAATEN010000009">
    <property type="protein sequence ID" value="NJQ01642.1"/>
    <property type="molecule type" value="Genomic_DNA"/>
</dbReference>
<name>A0ABX1C0Z8_9ACTN</name>
<dbReference type="PRINTS" id="PR01576">
    <property type="entry name" value="PDEFORMYLASE"/>
</dbReference>
<dbReference type="SUPFAM" id="SSF56420">
    <property type="entry name" value="Peptide deformylase"/>
    <property type="match status" value="1"/>
</dbReference>
<dbReference type="GO" id="GO:0042586">
    <property type="term" value="F:peptide deformylase activity"/>
    <property type="evidence" value="ECO:0007669"/>
    <property type="project" value="UniProtKB-EC"/>
</dbReference>
<gene>
    <name evidence="6 8" type="primary">def</name>
    <name evidence="8" type="ORF">HCK00_14170</name>
</gene>
<keyword evidence="2 6" id="KW-0479">Metal-binding</keyword>
<feature type="region of interest" description="Disordered" evidence="7">
    <location>
        <begin position="178"/>
        <end position="200"/>
    </location>
</feature>
<evidence type="ECO:0000256" key="4">
    <source>
        <dbReference type="ARBA" id="ARBA00022917"/>
    </source>
</evidence>
<dbReference type="RefSeq" id="WP_168102268.1">
    <property type="nucleotide sequence ID" value="NZ_JAATEN010000009.1"/>
</dbReference>
<dbReference type="InterPro" id="IPR023635">
    <property type="entry name" value="Peptide_deformylase"/>
</dbReference>
<dbReference type="PANTHER" id="PTHR10458">
    <property type="entry name" value="PEPTIDE DEFORMYLASE"/>
    <property type="match status" value="1"/>
</dbReference>
<evidence type="ECO:0000313" key="9">
    <source>
        <dbReference type="Proteomes" id="UP000695264"/>
    </source>
</evidence>
<dbReference type="Proteomes" id="UP000695264">
    <property type="component" value="Unassembled WGS sequence"/>
</dbReference>
<evidence type="ECO:0000256" key="1">
    <source>
        <dbReference type="ARBA" id="ARBA00010759"/>
    </source>
</evidence>